<keyword evidence="7" id="KW-1185">Reference proteome</keyword>
<dbReference type="SUPFAM" id="SSF53328">
    <property type="entry name" value="Formyltransferase"/>
    <property type="match status" value="1"/>
</dbReference>
<comment type="caution">
    <text evidence="6">The sequence shown here is derived from an EMBL/GenBank/DDBJ whole genome shotgun (WGS) entry which is preliminary data.</text>
</comment>
<dbReference type="Proteomes" id="UP000076586">
    <property type="component" value="Unassembled WGS sequence"/>
</dbReference>
<comment type="function">
    <text evidence="4">Catalyzes the transfer of a formyl group from 10-formyltetrahydrofolate to 5-phospho-ribosyl-glycinamide (GAR), producing 5-phospho-ribosyl-N-formylglycinamide (FGAR) and tetrahydrofolate.</text>
</comment>
<comment type="caution">
    <text evidence="4">Lacks conserved residue(s) required for the propagation of feature annotation.</text>
</comment>
<dbReference type="HAMAP" id="MF_01930">
    <property type="entry name" value="PurN"/>
    <property type="match status" value="1"/>
</dbReference>
<dbReference type="GO" id="GO:0004644">
    <property type="term" value="F:phosphoribosylglycinamide formyltransferase activity"/>
    <property type="evidence" value="ECO:0007669"/>
    <property type="project" value="UniProtKB-UniRule"/>
</dbReference>
<feature type="domain" description="Formyl transferase N-terminal" evidence="5">
    <location>
        <begin position="3"/>
        <end position="182"/>
    </location>
</feature>
<accession>A0A170Y8X8</accession>
<evidence type="ECO:0000313" key="7">
    <source>
        <dbReference type="Proteomes" id="UP000076586"/>
    </source>
</evidence>
<dbReference type="CDD" id="cd08645">
    <property type="entry name" value="FMT_core_GART"/>
    <property type="match status" value="1"/>
</dbReference>
<keyword evidence="3 4" id="KW-0658">Purine biosynthesis</keyword>
<dbReference type="PANTHER" id="PTHR43369">
    <property type="entry name" value="PHOSPHORIBOSYLGLYCINAMIDE FORMYLTRANSFERASE"/>
    <property type="match status" value="1"/>
</dbReference>
<dbReference type="AlphaFoldDB" id="A0A170Y8X8"/>
<feature type="site" description="Raises pKa of active site His" evidence="4">
    <location>
        <position position="145"/>
    </location>
</feature>
<feature type="active site" description="Proton donor" evidence="4">
    <location>
        <position position="104"/>
    </location>
</feature>
<dbReference type="GO" id="GO:0005829">
    <property type="term" value="C:cytosol"/>
    <property type="evidence" value="ECO:0007669"/>
    <property type="project" value="TreeGrafter"/>
</dbReference>
<dbReference type="EC" id="2.1.2.2" evidence="4"/>
<dbReference type="PANTHER" id="PTHR43369:SF2">
    <property type="entry name" value="PHOSPHORIBOSYLGLYCINAMIDE FORMYLTRANSFERASE"/>
    <property type="match status" value="1"/>
</dbReference>
<dbReference type="Gene3D" id="3.40.50.170">
    <property type="entry name" value="Formyl transferase, N-terminal domain"/>
    <property type="match status" value="1"/>
</dbReference>
<feature type="binding site" evidence="4">
    <location>
        <begin position="12"/>
        <end position="14"/>
    </location>
    <ligand>
        <name>N(1)-(5-phospho-beta-D-ribosyl)glycinamide</name>
        <dbReference type="ChEBI" id="CHEBI:143788"/>
    </ligand>
</feature>
<name>A0A170Y8X8_9BACT</name>
<evidence type="ECO:0000256" key="3">
    <source>
        <dbReference type="ARBA" id="ARBA00022755"/>
    </source>
</evidence>
<proteinExistence type="inferred from homology"/>
<comment type="pathway">
    <text evidence="1 4">Purine metabolism; IMP biosynthesis via de novo pathway; N(2)-formyl-N(1)-(5-phospho-D-ribosyl)glycinamide from N(1)-(5-phospho-D-ribosyl)glycinamide (10-formyl THF route): step 1/1.</text>
</comment>
<comment type="catalytic activity">
    <reaction evidence="4">
        <text>N(1)-(5-phospho-beta-D-ribosyl)glycinamide + (6R)-10-formyltetrahydrofolate = N(2)-formyl-N(1)-(5-phospho-beta-D-ribosyl)glycinamide + (6S)-5,6,7,8-tetrahydrofolate + H(+)</text>
        <dbReference type="Rhea" id="RHEA:15053"/>
        <dbReference type="ChEBI" id="CHEBI:15378"/>
        <dbReference type="ChEBI" id="CHEBI:57453"/>
        <dbReference type="ChEBI" id="CHEBI:143788"/>
        <dbReference type="ChEBI" id="CHEBI:147286"/>
        <dbReference type="ChEBI" id="CHEBI:195366"/>
        <dbReference type="EC" id="2.1.2.2"/>
    </reaction>
</comment>
<evidence type="ECO:0000256" key="4">
    <source>
        <dbReference type="HAMAP-Rule" id="MF_01930"/>
    </source>
</evidence>
<organism evidence="6 7">
    <name type="scientific">Paludibacter jiangxiensis</name>
    <dbReference type="NCBI Taxonomy" id="681398"/>
    <lineage>
        <taxon>Bacteria</taxon>
        <taxon>Pseudomonadati</taxon>
        <taxon>Bacteroidota</taxon>
        <taxon>Bacteroidia</taxon>
        <taxon>Bacteroidales</taxon>
        <taxon>Paludibacteraceae</taxon>
        <taxon>Paludibacter</taxon>
    </lineage>
</organism>
<sequence>MVNIAIFASGSGSNAENIVRYFESHPCISVSLILTNKADAYVLERAKKLNIPAVVFSKTEMNESDSLLNLLIENKIDWLILAGFLLKVPDNLIAAFPNRILNIHPALLPKYGGKGMYGSRVHEAIVAAGEKESGITIHFVNNHYDEGQIAFQATCPVLPSDTADDVANKVHALEYEHFPPVIEKIISDSL</sequence>
<dbReference type="EMBL" id="BDCR01000001">
    <property type="protein sequence ID" value="GAT61608.1"/>
    <property type="molecule type" value="Genomic_DNA"/>
</dbReference>
<dbReference type="Pfam" id="PF00551">
    <property type="entry name" value="Formyl_trans_N"/>
    <property type="match status" value="1"/>
</dbReference>
<dbReference type="UniPathway" id="UPA00074">
    <property type="reaction ID" value="UER00126"/>
</dbReference>
<evidence type="ECO:0000256" key="1">
    <source>
        <dbReference type="ARBA" id="ARBA00005054"/>
    </source>
</evidence>
<dbReference type="InterPro" id="IPR002376">
    <property type="entry name" value="Formyl_transf_N"/>
</dbReference>
<protein>
    <recommendedName>
        <fullName evidence="4">Phosphoribosylglycinamide formyltransferase</fullName>
        <ecNumber evidence="4">2.1.2.2</ecNumber>
    </recommendedName>
    <alternativeName>
        <fullName evidence="4">5'-phosphoribosylglycinamide transformylase</fullName>
    </alternativeName>
    <alternativeName>
        <fullName evidence="4">GAR transformylase</fullName>
        <shortName evidence="4">GART</shortName>
    </alternativeName>
</protein>
<evidence type="ECO:0000313" key="6">
    <source>
        <dbReference type="EMBL" id="GAT61608.1"/>
    </source>
</evidence>
<reference evidence="7" key="1">
    <citation type="submission" date="2016-04" db="EMBL/GenBank/DDBJ databases">
        <title>Draft genome sequence of Paludibacter jiangxiensis strain NM7.</title>
        <authorList>
            <person name="Qiu Y."/>
            <person name="Matsuura N."/>
            <person name="Ohashi A."/>
            <person name="Tourlousse M.D."/>
            <person name="Sekiguchi Y."/>
        </authorList>
    </citation>
    <scope>NUCLEOTIDE SEQUENCE [LARGE SCALE GENOMIC DNA]</scope>
    <source>
        <strain evidence="7">NM7</strain>
    </source>
</reference>
<dbReference type="STRING" id="681398.PJIAN_1188"/>
<keyword evidence="2 4" id="KW-0808">Transferase</keyword>
<comment type="similarity">
    <text evidence="4">Belongs to the GART family.</text>
</comment>
<evidence type="ECO:0000259" key="5">
    <source>
        <dbReference type="Pfam" id="PF00551"/>
    </source>
</evidence>
<reference evidence="7" key="2">
    <citation type="journal article" date="2017" name="Genome Announc.">
        <title>Draft genome sequence of Paludibacter jiangxiensis NM7(T), a propionate-producing fermentative bacterium.</title>
        <authorList>
            <person name="Qiu Y.-L."/>
            <person name="Tourlousse D.M."/>
            <person name="Matsuura N."/>
            <person name="Ohashi A."/>
            <person name="Sekiguchi Y."/>
        </authorList>
    </citation>
    <scope>NUCLEOTIDE SEQUENCE [LARGE SCALE GENOMIC DNA]</scope>
    <source>
        <strain evidence="7">NM7</strain>
    </source>
</reference>
<dbReference type="InterPro" id="IPR004607">
    <property type="entry name" value="GART"/>
</dbReference>
<dbReference type="GO" id="GO:0006189">
    <property type="term" value="P:'de novo' IMP biosynthetic process"/>
    <property type="evidence" value="ECO:0007669"/>
    <property type="project" value="UniProtKB-UniRule"/>
</dbReference>
<dbReference type="InterPro" id="IPR036477">
    <property type="entry name" value="Formyl_transf_N_sf"/>
</dbReference>
<gene>
    <name evidence="4" type="primary">purN</name>
    <name evidence="6" type="ORF">PJIAN_1188</name>
</gene>
<evidence type="ECO:0000256" key="2">
    <source>
        <dbReference type="ARBA" id="ARBA00022679"/>
    </source>
</evidence>
<feature type="binding site" evidence="4">
    <location>
        <position position="102"/>
    </location>
    <ligand>
        <name>(6R)-10-formyltetrahydrofolate</name>
        <dbReference type="ChEBI" id="CHEBI:195366"/>
    </ligand>
</feature>